<evidence type="ECO:0000256" key="1">
    <source>
        <dbReference type="ARBA" id="ARBA00022737"/>
    </source>
</evidence>
<dbReference type="PANTHER" id="PTHR24198">
    <property type="entry name" value="ANKYRIN REPEAT AND PROTEIN KINASE DOMAIN-CONTAINING PROTEIN"/>
    <property type="match status" value="1"/>
</dbReference>
<keyword evidence="1" id="KW-0677">Repeat</keyword>
<reference evidence="4" key="1">
    <citation type="submission" date="2022-07" db="EMBL/GenBank/DDBJ databases">
        <title>Fungi with potential for degradation of polypropylene.</title>
        <authorList>
            <person name="Gostincar C."/>
        </authorList>
    </citation>
    <scope>NUCLEOTIDE SEQUENCE</scope>
    <source>
        <strain evidence="4">EXF-13308</strain>
    </source>
</reference>
<gene>
    <name evidence="4" type="ORF">NKR23_g9028</name>
</gene>
<evidence type="ECO:0008006" key="6">
    <source>
        <dbReference type="Google" id="ProtNLM"/>
    </source>
</evidence>
<evidence type="ECO:0000313" key="5">
    <source>
        <dbReference type="Proteomes" id="UP001174694"/>
    </source>
</evidence>
<evidence type="ECO:0000256" key="3">
    <source>
        <dbReference type="PROSITE-ProRule" id="PRU00023"/>
    </source>
</evidence>
<dbReference type="InterPro" id="IPR002110">
    <property type="entry name" value="Ankyrin_rpt"/>
</dbReference>
<comment type="caution">
    <text evidence="4">The sequence shown here is derived from an EMBL/GenBank/DDBJ whole genome shotgun (WGS) entry which is preliminary data.</text>
</comment>
<sequence>MIAQFLEPEEEGSVQRNPTDLAALTRSCKAFHSILNPALYRYNVKFQGSSAVFTAIDKYGIHGNANATVGTLRACQNAGADWKTRRLEKVPQIFPFFRGRFIPDGNDVLEMSPLHLAARNGLDEAVVFLLEHEARIDDWDEREWTPLFVAIYYGRVSTVKLLIARGACLAPAGFRYNALHLAALSGETGVVNHIANLLDANAKDGNGCTPLIYTILSPSDGKYAAIRCLLDHGADPVEPVQRDYGVTTPLNEAYAVKQRDPLFHLH</sequence>
<dbReference type="InterPro" id="IPR036770">
    <property type="entry name" value="Ankyrin_rpt-contain_sf"/>
</dbReference>
<dbReference type="SUPFAM" id="SSF48403">
    <property type="entry name" value="Ankyrin repeat"/>
    <property type="match status" value="1"/>
</dbReference>
<accession>A0AA38RRM5</accession>
<dbReference type="PANTHER" id="PTHR24198:SF165">
    <property type="entry name" value="ANKYRIN REPEAT-CONTAINING PROTEIN-RELATED"/>
    <property type="match status" value="1"/>
</dbReference>
<dbReference type="Gene3D" id="1.25.40.20">
    <property type="entry name" value="Ankyrin repeat-containing domain"/>
    <property type="match status" value="1"/>
</dbReference>
<dbReference type="PROSITE" id="PS50088">
    <property type="entry name" value="ANK_REPEAT"/>
    <property type="match status" value="1"/>
</dbReference>
<dbReference type="AlphaFoldDB" id="A0AA38RRM5"/>
<organism evidence="4 5">
    <name type="scientific">Pleurostoma richardsiae</name>
    <dbReference type="NCBI Taxonomy" id="41990"/>
    <lineage>
        <taxon>Eukaryota</taxon>
        <taxon>Fungi</taxon>
        <taxon>Dikarya</taxon>
        <taxon>Ascomycota</taxon>
        <taxon>Pezizomycotina</taxon>
        <taxon>Sordariomycetes</taxon>
        <taxon>Sordariomycetidae</taxon>
        <taxon>Calosphaeriales</taxon>
        <taxon>Pleurostomataceae</taxon>
        <taxon>Pleurostoma</taxon>
    </lineage>
</organism>
<dbReference type="EMBL" id="JANBVO010000033">
    <property type="protein sequence ID" value="KAJ9137677.1"/>
    <property type="molecule type" value="Genomic_DNA"/>
</dbReference>
<keyword evidence="2 3" id="KW-0040">ANK repeat</keyword>
<proteinExistence type="predicted"/>
<dbReference type="Pfam" id="PF12796">
    <property type="entry name" value="Ank_2"/>
    <property type="match status" value="1"/>
</dbReference>
<feature type="repeat" description="ANK" evidence="3">
    <location>
        <begin position="109"/>
        <end position="141"/>
    </location>
</feature>
<name>A0AA38RRM5_9PEZI</name>
<evidence type="ECO:0000256" key="2">
    <source>
        <dbReference type="ARBA" id="ARBA00023043"/>
    </source>
</evidence>
<dbReference type="Proteomes" id="UP001174694">
    <property type="component" value="Unassembled WGS sequence"/>
</dbReference>
<protein>
    <recommendedName>
        <fullName evidence="6">Ankyrin</fullName>
    </recommendedName>
</protein>
<keyword evidence="5" id="KW-1185">Reference proteome</keyword>
<dbReference type="SMART" id="SM00248">
    <property type="entry name" value="ANK"/>
    <property type="match status" value="4"/>
</dbReference>
<evidence type="ECO:0000313" key="4">
    <source>
        <dbReference type="EMBL" id="KAJ9137677.1"/>
    </source>
</evidence>
<dbReference type="PROSITE" id="PS50297">
    <property type="entry name" value="ANK_REP_REGION"/>
    <property type="match status" value="1"/>
</dbReference>